<proteinExistence type="inferred from homology"/>
<dbReference type="InterPro" id="IPR023584">
    <property type="entry name" value="Ribosome_recyc_fac_dom"/>
</dbReference>
<keyword evidence="3" id="KW-0175">Coiled coil</keyword>
<dbReference type="FunFam" id="3.30.1360.40:FF:000001">
    <property type="entry name" value="Ribosome-recycling factor"/>
    <property type="match status" value="1"/>
</dbReference>
<dbReference type="InterPro" id="IPR002661">
    <property type="entry name" value="Ribosome_recyc_fac"/>
</dbReference>
<dbReference type="GeneID" id="93248774"/>
<gene>
    <name evidence="5" type="ORF">MOS_688</name>
</gene>
<name>A0AAI8FE35_MESHY</name>
<dbReference type="Proteomes" id="UP000009399">
    <property type="component" value="Chromosome"/>
</dbReference>
<dbReference type="RefSeq" id="WP_014335717.1">
    <property type="nucleotide sequence ID" value="NC_019552.1"/>
</dbReference>
<dbReference type="GO" id="GO:0006412">
    <property type="term" value="P:translation"/>
    <property type="evidence" value="ECO:0007669"/>
    <property type="project" value="UniProtKB-KW"/>
</dbReference>
<sequence>METKLELKDFIEIINSKSNHIFQKLERNLSKINIGRANPQLVSYLKVEYYDSLTPIGEIAAISVPSPQQLLIKPYDQNVTKKIASTIVAHKLDVQIQNEGHQVRLILPELTTQKRQELVKSIKKFDEEAKVEIRQVRQEVNKLVKKEEYSEDEERRILIELQKQIDKKIQEVDKVLSEKSANLMSF</sequence>
<comment type="similarity">
    <text evidence="1">Belongs to the RRF family.</text>
</comment>
<feature type="coiled-coil region" evidence="3">
    <location>
        <begin position="126"/>
        <end position="178"/>
    </location>
</feature>
<protein>
    <submittedName>
        <fullName evidence="5">Ribosome recycling factor</fullName>
    </submittedName>
</protein>
<organism evidence="5 6">
    <name type="scientific">Mesomycoplasma hyorhinis SK76</name>
    <dbReference type="NCBI Taxonomy" id="1118964"/>
    <lineage>
        <taxon>Bacteria</taxon>
        <taxon>Bacillati</taxon>
        <taxon>Mycoplasmatota</taxon>
        <taxon>Mycoplasmoidales</taxon>
        <taxon>Metamycoplasmataceae</taxon>
        <taxon>Mesomycoplasma</taxon>
    </lineage>
</organism>
<dbReference type="AlphaFoldDB" id="A0AAI8FE35"/>
<evidence type="ECO:0000256" key="1">
    <source>
        <dbReference type="ARBA" id="ARBA00005912"/>
    </source>
</evidence>
<evidence type="ECO:0000256" key="2">
    <source>
        <dbReference type="ARBA" id="ARBA00022917"/>
    </source>
</evidence>
<keyword evidence="2" id="KW-0648">Protein biosynthesis</keyword>
<dbReference type="PANTHER" id="PTHR20982:SF3">
    <property type="entry name" value="MITOCHONDRIAL RIBOSOME RECYCLING FACTOR PSEUDO 1"/>
    <property type="match status" value="1"/>
</dbReference>
<evidence type="ECO:0000259" key="4">
    <source>
        <dbReference type="Pfam" id="PF01765"/>
    </source>
</evidence>
<dbReference type="KEGG" id="mhs:MOS_688"/>
<dbReference type="SUPFAM" id="SSF55194">
    <property type="entry name" value="Ribosome recycling factor, RRF"/>
    <property type="match status" value="1"/>
</dbReference>
<reference evidence="5 6" key="1">
    <citation type="journal article" date="2013" name="Genome Announc.">
        <title>Complete Genome Sequence of Mycoplasma hyorhinis Strain SK76.</title>
        <authorList>
            <person name="Goodison S."/>
            <person name="Urquidi V."/>
            <person name="Kumar D."/>
            <person name="Reyes L."/>
            <person name="Rosser C.J."/>
        </authorList>
    </citation>
    <scope>NUCLEOTIDE SEQUENCE [LARGE SCALE GENOMIC DNA]</scope>
    <source>
        <strain evidence="5 6">SK76</strain>
    </source>
</reference>
<dbReference type="Gene3D" id="1.10.132.20">
    <property type="entry name" value="Ribosome-recycling factor"/>
    <property type="match status" value="1"/>
</dbReference>
<dbReference type="InterPro" id="IPR036191">
    <property type="entry name" value="RRF_sf"/>
</dbReference>
<feature type="domain" description="Ribosome recycling factor" evidence="4">
    <location>
        <begin position="25"/>
        <end position="184"/>
    </location>
</feature>
<dbReference type="PANTHER" id="PTHR20982">
    <property type="entry name" value="RIBOSOME RECYCLING FACTOR"/>
    <property type="match status" value="1"/>
</dbReference>
<dbReference type="Pfam" id="PF01765">
    <property type="entry name" value="RRF"/>
    <property type="match status" value="1"/>
</dbReference>
<accession>A0AAI8FE35</accession>
<dbReference type="Gene3D" id="3.30.1360.40">
    <property type="match status" value="1"/>
</dbReference>
<evidence type="ECO:0000313" key="5">
    <source>
        <dbReference type="EMBL" id="AFX74591.1"/>
    </source>
</evidence>
<dbReference type="EMBL" id="CP003914">
    <property type="protein sequence ID" value="AFX74591.1"/>
    <property type="molecule type" value="Genomic_DNA"/>
</dbReference>
<dbReference type="GO" id="GO:0043023">
    <property type="term" value="F:ribosomal large subunit binding"/>
    <property type="evidence" value="ECO:0007669"/>
    <property type="project" value="TreeGrafter"/>
</dbReference>
<evidence type="ECO:0000313" key="6">
    <source>
        <dbReference type="Proteomes" id="UP000009399"/>
    </source>
</evidence>
<evidence type="ECO:0000256" key="3">
    <source>
        <dbReference type="SAM" id="Coils"/>
    </source>
</evidence>